<dbReference type="AlphaFoldDB" id="A0AAD7AL56"/>
<evidence type="ECO:0000313" key="5">
    <source>
        <dbReference type="Proteomes" id="UP001218218"/>
    </source>
</evidence>
<evidence type="ECO:0000256" key="2">
    <source>
        <dbReference type="ARBA" id="ARBA00022763"/>
    </source>
</evidence>
<name>A0AAD7AL56_9AGAR</name>
<keyword evidence="5" id="KW-1185">Reference proteome</keyword>
<sequence length="94" mass="10955">MHASVSVQLRIGSPVSPLEKELEWNAFPYPYTLLLRLHRQHEDADVIMKKHIKLLHKYNESKDVTRLATLKETTVRQIHGDMDLARLRLTEPSV</sequence>
<keyword evidence="2" id="KW-0227">DNA damage</keyword>
<dbReference type="InterPro" id="IPR010760">
    <property type="entry name" value="DNA-repair_Swi5"/>
</dbReference>
<reference evidence="4" key="1">
    <citation type="submission" date="2023-03" db="EMBL/GenBank/DDBJ databases">
        <title>Massive genome expansion in bonnet fungi (Mycena s.s.) driven by repeated elements and novel gene families across ecological guilds.</title>
        <authorList>
            <consortium name="Lawrence Berkeley National Laboratory"/>
            <person name="Harder C.B."/>
            <person name="Miyauchi S."/>
            <person name="Viragh M."/>
            <person name="Kuo A."/>
            <person name="Thoen E."/>
            <person name="Andreopoulos B."/>
            <person name="Lu D."/>
            <person name="Skrede I."/>
            <person name="Drula E."/>
            <person name="Henrissat B."/>
            <person name="Morin E."/>
            <person name="Kohler A."/>
            <person name="Barry K."/>
            <person name="LaButti K."/>
            <person name="Morin E."/>
            <person name="Salamov A."/>
            <person name="Lipzen A."/>
            <person name="Mereny Z."/>
            <person name="Hegedus B."/>
            <person name="Baldrian P."/>
            <person name="Stursova M."/>
            <person name="Weitz H."/>
            <person name="Taylor A."/>
            <person name="Grigoriev I.V."/>
            <person name="Nagy L.G."/>
            <person name="Martin F."/>
            <person name="Kauserud H."/>
        </authorList>
    </citation>
    <scope>NUCLEOTIDE SEQUENCE</scope>
    <source>
        <strain evidence="4">CBHHK002</strain>
    </source>
</reference>
<comment type="similarity">
    <text evidence="1">Belongs to the SWI5/SAE3 family.</text>
</comment>
<dbReference type="Proteomes" id="UP001218218">
    <property type="component" value="Unassembled WGS sequence"/>
</dbReference>
<accession>A0AAD7AL56</accession>
<comment type="caution">
    <text evidence="4">The sequence shown here is derived from an EMBL/GenBank/DDBJ whole genome shotgun (WGS) entry which is preliminary data.</text>
</comment>
<dbReference type="Pfam" id="PF07061">
    <property type="entry name" value="Swi5"/>
    <property type="match status" value="1"/>
</dbReference>
<dbReference type="EMBL" id="JARIHO010000005">
    <property type="protein sequence ID" value="KAJ7361064.1"/>
    <property type="molecule type" value="Genomic_DNA"/>
</dbReference>
<keyword evidence="3" id="KW-0234">DNA repair</keyword>
<proteinExistence type="inferred from homology"/>
<gene>
    <name evidence="4" type="ORF">DFH08DRAFT_843057</name>
</gene>
<dbReference type="Gene3D" id="1.20.5.170">
    <property type="match status" value="1"/>
</dbReference>
<evidence type="ECO:0000313" key="4">
    <source>
        <dbReference type="EMBL" id="KAJ7361064.1"/>
    </source>
</evidence>
<organism evidence="4 5">
    <name type="scientific">Mycena albidolilacea</name>
    <dbReference type="NCBI Taxonomy" id="1033008"/>
    <lineage>
        <taxon>Eukaryota</taxon>
        <taxon>Fungi</taxon>
        <taxon>Dikarya</taxon>
        <taxon>Basidiomycota</taxon>
        <taxon>Agaricomycotina</taxon>
        <taxon>Agaricomycetes</taxon>
        <taxon>Agaricomycetidae</taxon>
        <taxon>Agaricales</taxon>
        <taxon>Marasmiineae</taxon>
        <taxon>Mycenaceae</taxon>
        <taxon>Mycena</taxon>
    </lineage>
</organism>
<protein>
    <submittedName>
        <fullName evidence="4">Uncharacterized protein</fullName>
    </submittedName>
</protein>
<evidence type="ECO:0000256" key="3">
    <source>
        <dbReference type="ARBA" id="ARBA00023204"/>
    </source>
</evidence>
<evidence type="ECO:0000256" key="1">
    <source>
        <dbReference type="ARBA" id="ARBA00008060"/>
    </source>
</evidence>
<dbReference type="GO" id="GO:0006281">
    <property type="term" value="P:DNA repair"/>
    <property type="evidence" value="ECO:0007669"/>
    <property type="project" value="UniProtKB-KW"/>
</dbReference>